<dbReference type="STRING" id="1122192.SAMN02745673_02051"/>
<keyword evidence="4" id="KW-1185">Reference proteome</keyword>
<name>A0A1T4Q5G6_9ACTN</name>
<feature type="compositionally biased region" description="Low complexity" evidence="1">
    <location>
        <begin position="46"/>
        <end position="56"/>
    </location>
</feature>
<dbReference type="RefSeq" id="WP_078761401.1">
    <property type="nucleotide sequence ID" value="NZ_FUWS01000005.1"/>
</dbReference>
<evidence type="ECO:0000313" key="3">
    <source>
        <dbReference type="EMBL" id="SJZ98904.1"/>
    </source>
</evidence>
<dbReference type="EMBL" id="FUWS01000005">
    <property type="protein sequence ID" value="SJZ98904.1"/>
    <property type="molecule type" value="Genomic_DNA"/>
</dbReference>
<evidence type="ECO:0008006" key="5">
    <source>
        <dbReference type="Google" id="ProtNLM"/>
    </source>
</evidence>
<dbReference type="Proteomes" id="UP000190637">
    <property type="component" value="Unassembled WGS sequence"/>
</dbReference>
<feature type="chain" id="PRO_5012459325" description="DUF3558 domain-containing protein" evidence="2">
    <location>
        <begin position="35"/>
        <end position="194"/>
    </location>
</feature>
<keyword evidence="2" id="KW-0732">Signal</keyword>
<evidence type="ECO:0000256" key="1">
    <source>
        <dbReference type="SAM" id="MobiDB-lite"/>
    </source>
</evidence>
<protein>
    <recommendedName>
        <fullName evidence="5">DUF3558 domain-containing protein</fullName>
    </recommendedName>
</protein>
<sequence length="194" mass="19083">MTTVSHTPRLPRPAALAAATALVALTTACGGSSAAQEPAPAPSPSVSPSAASAPPSVAPLAEGLPATCVGSHAEAAVAAHTAGLPFGETAEGSVLACRWGAADSGRYLFVQFQSGETYADPEGADPAAEASMGVYTTAESAALGGKLHYLDLGSVGRSAVLYLPGVSVTANSVGMELGQGRLEEIVLAAAQDLP</sequence>
<dbReference type="AlphaFoldDB" id="A0A1T4Q5G6"/>
<evidence type="ECO:0000256" key="2">
    <source>
        <dbReference type="SAM" id="SignalP"/>
    </source>
</evidence>
<dbReference type="OrthoDB" id="3436736at2"/>
<feature type="signal peptide" evidence="2">
    <location>
        <begin position="1"/>
        <end position="34"/>
    </location>
</feature>
<feature type="region of interest" description="Disordered" evidence="1">
    <location>
        <begin position="32"/>
        <end position="56"/>
    </location>
</feature>
<evidence type="ECO:0000313" key="4">
    <source>
        <dbReference type="Proteomes" id="UP000190637"/>
    </source>
</evidence>
<accession>A0A1T4Q5G6</accession>
<proteinExistence type="predicted"/>
<organism evidence="3 4">
    <name type="scientific">Marinactinospora thermotolerans DSM 45154</name>
    <dbReference type="NCBI Taxonomy" id="1122192"/>
    <lineage>
        <taxon>Bacteria</taxon>
        <taxon>Bacillati</taxon>
        <taxon>Actinomycetota</taxon>
        <taxon>Actinomycetes</taxon>
        <taxon>Streptosporangiales</taxon>
        <taxon>Nocardiopsidaceae</taxon>
        <taxon>Marinactinospora</taxon>
    </lineage>
</organism>
<reference evidence="3 4" key="1">
    <citation type="submission" date="2017-02" db="EMBL/GenBank/DDBJ databases">
        <authorList>
            <person name="Peterson S.W."/>
        </authorList>
    </citation>
    <scope>NUCLEOTIDE SEQUENCE [LARGE SCALE GENOMIC DNA]</scope>
    <source>
        <strain evidence="3 4">DSM 45154</strain>
    </source>
</reference>
<gene>
    <name evidence="3" type="ORF">SAMN02745673_02051</name>
</gene>